<sequence length="92" mass="9946">MSSETLTDAARSFADDVVRQMLQAVGIGQDALTGGDVLTQSFEDLGLDSLARVEMASRIQDRFGVDVEEELTGDTSPAELQRLVNTRLDTKA</sequence>
<reference evidence="2" key="3">
    <citation type="journal article" name="Syst. Appl. Microbiol.">
        <title>Streptomyces alkaliterrae sp. nov., isolated from an alkaline soil, and emended descriptions of Streptomyces alkaliphilus, Streptomyces calidiresistens and Streptomyces durbertensis.</title>
        <authorList>
            <person name="Swiecimska M."/>
            <person name="Golinska P."/>
            <person name="Nouioui I."/>
            <person name="Wypij M."/>
            <person name="Rai M."/>
            <person name="Sangal V."/>
            <person name="Goodfellow M."/>
        </authorList>
    </citation>
    <scope>NUCLEOTIDE SEQUENCE</scope>
    <source>
        <strain evidence="2">OF3</strain>
        <strain evidence="3">OF8</strain>
    </source>
</reference>
<dbReference type="InterPro" id="IPR036736">
    <property type="entry name" value="ACP-like_sf"/>
</dbReference>
<comment type="caution">
    <text evidence="4">The sequence shown here is derived from an EMBL/GenBank/DDBJ whole genome shotgun (WGS) entry which is preliminary data.</text>
</comment>
<evidence type="ECO:0000259" key="1">
    <source>
        <dbReference type="PROSITE" id="PS50075"/>
    </source>
</evidence>
<evidence type="ECO:0000313" key="6">
    <source>
        <dbReference type="Proteomes" id="UP000517765"/>
    </source>
</evidence>
<gene>
    <name evidence="4" type="ORF">FNX44_006815</name>
    <name evidence="2" type="ORF">H3146_08355</name>
    <name evidence="3" type="ORF">H3147_10040</name>
</gene>
<name>A0A5P0YMN4_9ACTN</name>
<dbReference type="OrthoDB" id="3537906at2"/>
<dbReference type="RefSeq" id="WP_143647067.1">
    <property type="nucleotide sequence ID" value="NZ_JABJWZ010000050.1"/>
</dbReference>
<dbReference type="Gene3D" id="1.10.1200.10">
    <property type="entry name" value="ACP-like"/>
    <property type="match status" value="1"/>
</dbReference>
<dbReference type="EMBL" id="JABJXA010000044">
    <property type="protein sequence ID" value="MBB1259177.1"/>
    <property type="molecule type" value="Genomic_DNA"/>
</dbReference>
<protein>
    <submittedName>
        <fullName evidence="4">Acyl carrier protein</fullName>
    </submittedName>
</protein>
<proteinExistence type="predicted"/>
<accession>A0A5P0YMN4</accession>
<organism evidence="4 5">
    <name type="scientific">Streptomyces alkaliterrae</name>
    <dbReference type="NCBI Taxonomy" id="2213162"/>
    <lineage>
        <taxon>Bacteria</taxon>
        <taxon>Bacillati</taxon>
        <taxon>Actinomycetota</taxon>
        <taxon>Actinomycetes</taxon>
        <taxon>Kitasatosporales</taxon>
        <taxon>Streptomycetaceae</taxon>
        <taxon>Streptomyces</taxon>
    </lineage>
</organism>
<dbReference type="AlphaFoldDB" id="A0A5P0YMN4"/>
<dbReference type="EMBL" id="VJYK02000047">
    <property type="protein sequence ID" value="MQS01593.1"/>
    <property type="molecule type" value="Genomic_DNA"/>
</dbReference>
<feature type="domain" description="Carrier" evidence="1">
    <location>
        <begin position="8"/>
        <end position="91"/>
    </location>
</feature>
<dbReference type="Proteomes" id="UP000320857">
    <property type="component" value="Unassembled WGS sequence"/>
</dbReference>
<evidence type="ECO:0000313" key="7">
    <source>
        <dbReference type="Proteomes" id="UP000525686"/>
    </source>
</evidence>
<dbReference type="Proteomes" id="UP000517765">
    <property type="component" value="Unassembled WGS sequence"/>
</dbReference>
<reference evidence="4 5" key="1">
    <citation type="submission" date="2019-10" db="EMBL/GenBank/DDBJ databases">
        <title>Streptomyces sp. nov., a novel actinobacterium isolated from alkaline environment.</title>
        <authorList>
            <person name="Golinska P."/>
        </authorList>
    </citation>
    <scope>NUCLEOTIDE SEQUENCE [LARGE SCALE GENOMIC DNA]</scope>
    <source>
        <strain evidence="4 5">OF1</strain>
    </source>
</reference>
<keyword evidence="5" id="KW-1185">Reference proteome</keyword>
<dbReference type="PROSITE" id="PS50075">
    <property type="entry name" value="CARRIER"/>
    <property type="match status" value="1"/>
</dbReference>
<dbReference type="EMBL" id="JABJWZ010000050">
    <property type="protein sequence ID" value="MBB1253383.1"/>
    <property type="molecule type" value="Genomic_DNA"/>
</dbReference>
<dbReference type="InterPro" id="IPR009081">
    <property type="entry name" value="PP-bd_ACP"/>
</dbReference>
<dbReference type="Pfam" id="PF00550">
    <property type="entry name" value="PP-binding"/>
    <property type="match status" value="1"/>
</dbReference>
<evidence type="ECO:0000313" key="5">
    <source>
        <dbReference type="Proteomes" id="UP000320857"/>
    </source>
</evidence>
<dbReference type="SUPFAM" id="SSF47336">
    <property type="entry name" value="ACP-like"/>
    <property type="match status" value="1"/>
</dbReference>
<evidence type="ECO:0000313" key="2">
    <source>
        <dbReference type="EMBL" id="MBB1253383.1"/>
    </source>
</evidence>
<evidence type="ECO:0000313" key="4">
    <source>
        <dbReference type="EMBL" id="MQS01593.1"/>
    </source>
</evidence>
<reference evidence="6 7" key="2">
    <citation type="submission" date="2020-05" db="EMBL/GenBank/DDBJ databases">
        <title>Classification of alakaliphilic streptomycetes isolated from an alkaline soil next to Lonar Crater, India and a proposal for the recognition of Streptomyces alkaliterrae sp. nov.</title>
        <authorList>
            <person name="Golinska P."/>
        </authorList>
    </citation>
    <scope>NUCLEOTIDE SEQUENCE [LARGE SCALE GENOMIC DNA]</scope>
    <source>
        <strain evidence="7">OF3</strain>
        <strain evidence="6">OF8</strain>
    </source>
</reference>
<evidence type="ECO:0000313" key="3">
    <source>
        <dbReference type="EMBL" id="MBB1259177.1"/>
    </source>
</evidence>
<dbReference type="Proteomes" id="UP000525686">
    <property type="component" value="Unassembled WGS sequence"/>
</dbReference>